<evidence type="ECO:0000256" key="6">
    <source>
        <dbReference type="ARBA" id="ARBA00022967"/>
    </source>
</evidence>
<sequence>MDDLFVVSSAPHIHSKLNLKKAIFIVILCLLPSLIAGIIYFGLYSLIVVVFSILSSTISEMFYEYLKNRKITISNGSAILTGLLLGMSLPPMVPLWIPITGSAFAIIIVKQIFGGIGFNLLNPALAGRAFLTLTFPLIMSTSYQTPVYGALSGIDVITQATPLTILKNPKYYGDANLIIEKFSSPDYLKILLFGQIGGAIGETCKILLLIGGISLLFLRIIDFRIVIGYLFSYLILNLFIPGGINPLFQLFSGGVLLTIFFMATDWVTTPITKNGRWIFGIGCGIFTALLRRFSAYPEGITPSILLMNLLSPLIDKLTIKRRIECQKSNR</sequence>
<evidence type="ECO:0000256" key="10">
    <source>
        <dbReference type="HAMAP-Rule" id="MF_00462"/>
    </source>
</evidence>
<evidence type="ECO:0000256" key="9">
    <source>
        <dbReference type="ARBA" id="ARBA00023136"/>
    </source>
</evidence>
<dbReference type="AlphaFoldDB" id="A0A7C6AFA5"/>
<gene>
    <name evidence="10" type="primary">rnfD</name>
    <name evidence="11" type="ORF">ENV70_03405</name>
</gene>
<dbReference type="GO" id="GO:0055085">
    <property type="term" value="P:transmembrane transport"/>
    <property type="evidence" value="ECO:0007669"/>
    <property type="project" value="InterPro"/>
</dbReference>
<feature type="transmembrane region" description="Helical" evidence="10">
    <location>
        <begin position="190"/>
        <end position="218"/>
    </location>
</feature>
<dbReference type="GO" id="GO:0022900">
    <property type="term" value="P:electron transport chain"/>
    <property type="evidence" value="ECO:0007669"/>
    <property type="project" value="UniProtKB-UniRule"/>
</dbReference>
<dbReference type="EC" id="7.-.-.-" evidence="10"/>
<reference evidence="11" key="1">
    <citation type="journal article" date="2020" name="mSystems">
        <title>Genome- and Community-Level Interaction Insights into Carbon Utilization and Element Cycling Functions of Hydrothermarchaeota in Hydrothermal Sediment.</title>
        <authorList>
            <person name="Zhou Z."/>
            <person name="Liu Y."/>
            <person name="Xu W."/>
            <person name="Pan J."/>
            <person name="Luo Z.H."/>
            <person name="Li M."/>
        </authorList>
    </citation>
    <scope>NUCLEOTIDE SEQUENCE [LARGE SCALE GENOMIC DNA]</scope>
    <source>
        <strain evidence="11">SpSt-783</strain>
    </source>
</reference>
<feature type="transmembrane region" description="Helical" evidence="10">
    <location>
        <begin position="71"/>
        <end position="89"/>
    </location>
</feature>
<dbReference type="HAMAP" id="MF_00462">
    <property type="entry name" value="RsxD_RnfD"/>
    <property type="match status" value="1"/>
</dbReference>
<name>A0A7C6AFA5_UNCW3</name>
<dbReference type="InterPro" id="IPR004338">
    <property type="entry name" value="NqrB/RnfD"/>
</dbReference>
<proteinExistence type="inferred from homology"/>
<keyword evidence="10" id="KW-1003">Cell membrane</keyword>
<evidence type="ECO:0000256" key="4">
    <source>
        <dbReference type="ARBA" id="ARBA00022643"/>
    </source>
</evidence>
<feature type="transmembrane region" description="Helical" evidence="10">
    <location>
        <begin position="250"/>
        <end position="268"/>
    </location>
</feature>
<comment type="similarity">
    <text evidence="10">Belongs to the NqrB/RnfD family.</text>
</comment>
<keyword evidence="5 10" id="KW-0812">Transmembrane</keyword>
<organism evidence="11">
    <name type="scientific">candidate division WOR-3 bacterium</name>
    <dbReference type="NCBI Taxonomy" id="2052148"/>
    <lineage>
        <taxon>Bacteria</taxon>
        <taxon>Bacteria division WOR-3</taxon>
    </lineage>
</organism>
<comment type="subcellular location">
    <subcellularLocation>
        <location evidence="10">Cell membrane</location>
        <topology evidence="10">Multi-pass membrane protein</topology>
    </subcellularLocation>
</comment>
<dbReference type="NCBIfam" id="TIGR01946">
    <property type="entry name" value="rnfD"/>
    <property type="match status" value="1"/>
</dbReference>
<evidence type="ECO:0000256" key="5">
    <source>
        <dbReference type="ARBA" id="ARBA00022692"/>
    </source>
</evidence>
<comment type="subunit">
    <text evidence="10">The complex is composed of six subunits: RnfA, RnfB, RnfC, RnfD, RnfE and RnfG.</text>
</comment>
<keyword evidence="3 10" id="KW-0285">Flavoprotein</keyword>
<keyword evidence="8 10" id="KW-1133">Transmembrane helix</keyword>
<accession>A0A7C6AFA5</accession>
<feature type="modified residue" description="FMN phosphoryl threonine" evidence="10">
    <location>
        <position position="161"/>
    </location>
</feature>
<evidence type="ECO:0000256" key="8">
    <source>
        <dbReference type="ARBA" id="ARBA00022989"/>
    </source>
</evidence>
<evidence type="ECO:0000313" key="11">
    <source>
        <dbReference type="EMBL" id="HHS62651.1"/>
    </source>
</evidence>
<dbReference type="EMBL" id="DTHJ01000070">
    <property type="protein sequence ID" value="HHS62651.1"/>
    <property type="molecule type" value="Genomic_DNA"/>
</dbReference>
<dbReference type="PANTHER" id="PTHR30578">
    <property type="entry name" value="ELECTRON TRANSPORT COMPLEX PROTEIN RNFD"/>
    <property type="match status" value="1"/>
</dbReference>
<dbReference type="Pfam" id="PF03116">
    <property type="entry name" value="NQR2_RnfD_RnfE"/>
    <property type="match status" value="1"/>
</dbReference>
<keyword evidence="6 10" id="KW-1278">Translocase</keyword>
<comment type="caution">
    <text evidence="11">The sequence shown here is derived from an EMBL/GenBank/DDBJ whole genome shotgun (WGS) entry which is preliminary data.</text>
</comment>
<feature type="transmembrane region" description="Helical" evidence="10">
    <location>
        <begin position="125"/>
        <end position="143"/>
    </location>
</feature>
<dbReference type="GO" id="GO:0005886">
    <property type="term" value="C:plasma membrane"/>
    <property type="evidence" value="ECO:0007669"/>
    <property type="project" value="UniProtKB-SubCell"/>
</dbReference>
<keyword evidence="7 10" id="KW-0249">Electron transport</keyword>
<keyword evidence="2 10" id="KW-0597">Phosphoprotein</keyword>
<keyword evidence="1 10" id="KW-0813">Transport</keyword>
<protein>
    <recommendedName>
        <fullName evidence="10">Ion-translocating oxidoreductase complex subunit D</fullName>
        <ecNumber evidence="10">7.-.-.-</ecNumber>
    </recommendedName>
    <alternativeName>
        <fullName evidence="10">Rnf electron transport complex subunit D</fullName>
    </alternativeName>
</protein>
<feature type="transmembrane region" description="Helical" evidence="10">
    <location>
        <begin position="22"/>
        <end position="51"/>
    </location>
</feature>
<evidence type="ECO:0000256" key="3">
    <source>
        <dbReference type="ARBA" id="ARBA00022630"/>
    </source>
</evidence>
<evidence type="ECO:0000256" key="2">
    <source>
        <dbReference type="ARBA" id="ARBA00022553"/>
    </source>
</evidence>
<comment type="function">
    <text evidence="10">Part of a membrane-bound complex that couples electron transfer with translocation of ions across the membrane.</text>
</comment>
<keyword evidence="9 10" id="KW-0472">Membrane</keyword>
<evidence type="ECO:0000256" key="7">
    <source>
        <dbReference type="ARBA" id="ARBA00022982"/>
    </source>
</evidence>
<evidence type="ECO:0000256" key="1">
    <source>
        <dbReference type="ARBA" id="ARBA00022448"/>
    </source>
</evidence>
<comment type="cofactor">
    <cofactor evidence="10">
        <name>FMN</name>
        <dbReference type="ChEBI" id="CHEBI:58210"/>
    </cofactor>
</comment>
<comment type="caution">
    <text evidence="10">Lacks conserved residue(s) required for the propagation of feature annotation.</text>
</comment>
<feature type="transmembrane region" description="Helical" evidence="10">
    <location>
        <begin position="225"/>
        <end position="244"/>
    </location>
</feature>
<keyword evidence="4 10" id="KW-0288">FMN</keyword>
<dbReference type="InterPro" id="IPR011303">
    <property type="entry name" value="RnfD_bac"/>
</dbReference>
<dbReference type="PANTHER" id="PTHR30578:SF0">
    <property type="entry name" value="ION-TRANSLOCATING OXIDOREDUCTASE COMPLEX SUBUNIT D"/>
    <property type="match status" value="1"/>
</dbReference>